<feature type="region of interest" description="Disordered" evidence="1">
    <location>
        <begin position="478"/>
        <end position="506"/>
    </location>
</feature>
<dbReference type="Gene3D" id="3.30.870.10">
    <property type="entry name" value="Endonuclease Chain A"/>
    <property type="match status" value="2"/>
</dbReference>
<evidence type="ECO:0000256" key="1">
    <source>
        <dbReference type="SAM" id="MobiDB-lite"/>
    </source>
</evidence>
<proteinExistence type="predicted"/>
<protein>
    <recommendedName>
        <fullName evidence="4">Phospholipase D-like domain-containing protein</fullName>
    </recommendedName>
</protein>
<reference evidence="2 3" key="1">
    <citation type="submission" date="2019-03" db="EMBL/GenBank/DDBJ databases">
        <title>Metabolic potential of uncultured bacteria and archaea associated with petroleum seepage in deep-sea sediments.</title>
        <authorList>
            <person name="Dong X."/>
            <person name="Hubert C."/>
        </authorList>
    </citation>
    <scope>NUCLEOTIDE SEQUENCE [LARGE SCALE GENOMIC DNA]</scope>
    <source>
        <strain evidence="2">E44_bin18</strain>
    </source>
</reference>
<dbReference type="EMBL" id="SOJN01000141">
    <property type="protein sequence ID" value="TET44041.1"/>
    <property type="molecule type" value="Genomic_DNA"/>
</dbReference>
<organism evidence="2 3">
    <name type="scientific">candidate division TA06 bacterium</name>
    <dbReference type="NCBI Taxonomy" id="2250710"/>
    <lineage>
        <taxon>Bacteria</taxon>
        <taxon>Bacteria division TA06</taxon>
    </lineage>
</organism>
<evidence type="ECO:0008006" key="4">
    <source>
        <dbReference type="Google" id="ProtNLM"/>
    </source>
</evidence>
<feature type="region of interest" description="Disordered" evidence="1">
    <location>
        <begin position="553"/>
        <end position="586"/>
    </location>
</feature>
<dbReference type="Proteomes" id="UP000315525">
    <property type="component" value="Unassembled WGS sequence"/>
</dbReference>
<sequence>MDLRSFCSMQGFDSAICLTYSFDPVFFEHVVLPDLWSGGTNGILVFADARQARESVIRSARQLRYLGRRYCLVPVSTTGAFHPKMLLRIGSEGAAVCIGSGNLTSGGWGGNRELVTAWHVEKNDSSQVAVVDWLSDVLMEYTRDKTALDVLTLIRDRHWLLGTPGAGDSPILLSHKGKSIGQQLMDRWQGRRFRRLCVLTGSTDANGAMIKWAVNTFGISEVLIGLDPQNAGFIPSSLARIGCAVRLIPLSPSPCPHAKLAWFEGPDGYAAVAGSANCSASAWSIAPNSGGNTELVVVYDSCRKEDFSSFLELLEGDSFEPAATPGLGRRREAEEGSDADAEAHDYSLVSLSLNGTIGRLIAVVEPGIPEGAVVYACLGGLELPLDRAGLKGRSWVGPLPDLHPSVTTVFGHLIIHQDTKIQHTDVRWLDEIDELRNSFGARHAASTVRELAKLGTTSEYRRLLEDLARVISTVLGESTSFPDPPAVGSDTEGESQETQEVMPVSPEDLIVSLDEIEERESQKSSTAPGLSLALLGVMRVLFAEPEHVSENVTEGLTTASIDEPIHSSREVGSSRSQDGEKRLPSQDLRKRLCDQMTRFLEKFGGATFCERCTATQMVQGAALPLAVAAVGIEGEWLDTGTASEWAVTVSDILFRTMHTSHEDEPVGLLAKVEVRYDRERRSETYAQVVGDGALWVSLAAAINWIAWDQSGRGLEKALMLREIYSGPQLFARADQRRINLLVSRLHMKDTDRTILLKAKRMTDQLRRLESYLIDNFGSLRALQERKTCCTGDPLWHETGGYGRAAEKSEIVEGGRIDIYRRERAQVVMVKSDFYLNLRLLAEIDPKVRKLLAPFGQCWPSLQE</sequence>
<name>A0A523UP03_UNCT6</name>
<evidence type="ECO:0000313" key="3">
    <source>
        <dbReference type="Proteomes" id="UP000315525"/>
    </source>
</evidence>
<evidence type="ECO:0000313" key="2">
    <source>
        <dbReference type="EMBL" id="TET44041.1"/>
    </source>
</evidence>
<dbReference type="AlphaFoldDB" id="A0A523UP03"/>
<feature type="region of interest" description="Disordered" evidence="1">
    <location>
        <begin position="322"/>
        <end position="341"/>
    </location>
</feature>
<feature type="compositionally biased region" description="Basic and acidic residues" evidence="1">
    <location>
        <begin position="577"/>
        <end position="586"/>
    </location>
</feature>
<comment type="caution">
    <text evidence="2">The sequence shown here is derived from an EMBL/GenBank/DDBJ whole genome shotgun (WGS) entry which is preliminary data.</text>
</comment>
<gene>
    <name evidence="2" type="ORF">E3J62_11425</name>
</gene>
<dbReference type="CDD" id="cd09117">
    <property type="entry name" value="PLDc_Bfil_DEXD_like"/>
    <property type="match status" value="2"/>
</dbReference>
<accession>A0A523UP03</accession>